<dbReference type="HOGENOM" id="CLU_666101_0_0_1"/>
<feature type="compositionally biased region" description="Gly residues" evidence="1">
    <location>
        <begin position="86"/>
        <end position="96"/>
    </location>
</feature>
<feature type="compositionally biased region" description="Basic and acidic residues" evidence="1">
    <location>
        <begin position="258"/>
        <end position="271"/>
    </location>
</feature>
<dbReference type="eggNOG" id="KOG3535">
    <property type="taxonomic scope" value="Eukaryota"/>
</dbReference>
<feature type="compositionally biased region" description="Gly residues" evidence="1">
    <location>
        <begin position="189"/>
        <end position="203"/>
    </location>
</feature>
<evidence type="ECO:0000313" key="3">
    <source>
        <dbReference type="Proteomes" id="UP000008744"/>
    </source>
</evidence>
<feature type="compositionally biased region" description="Polar residues" evidence="1">
    <location>
        <begin position="393"/>
        <end position="404"/>
    </location>
</feature>
<name>B4H7C6_DROPE</name>
<reference evidence="2 3" key="1">
    <citation type="journal article" date="2007" name="Nature">
        <title>Evolution of genes and genomes on the Drosophila phylogeny.</title>
        <authorList>
            <consortium name="Drosophila 12 Genomes Consortium"/>
            <person name="Clark A.G."/>
            <person name="Eisen M.B."/>
            <person name="Smith D.R."/>
            <person name="Bergman C.M."/>
            <person name="Oliver B."/>
            <person name="Markow T.A."/>
            <person name="Kaufman T.C."/>
            <person name="Kellis M."/>
            <person name="Gelbart W."/>
            <person name="Iyer V.N."/>
            <person name="Pollard D.A."/>
            <person name="Sackton T.B."/>
            <person name="Larracuente A.M."/>
            <person name="Singh N.D."/>
            <person name="Abad J.P."/>
            <person name="Abt D.N."/>
            <person name="Adryan B."/>
            <person name="Aguade M."/>
            <person name="Akashi H."/>
            <person name="Anderson W.W."/>
            <person name="Aquadro C.F."/>
            <person name="Ardell D.H."/>
            <person name="Arguello R."/>
            <person name="Artieri C.G."/>
            <person name="Barbash D.A."/>
            <person name="Barker D."/>
            <person name="Barsanti P."/>
            <person name="Batterham P."/>
            <person name="Batzoglou S."/>
            <person name="Begun D."/>
            <person name="Bhutkar A."/>
            <person name="Blanco E."/>
            <person name="Bosak S.A."/>
            <person name="Bradley R.K."/>
            <person name="Brand A.D."/>
            <person name="Brent M.R."/>
            <person name="Brooks A.N."/>
            <person name="Brown R.H."/>
            <person name="Butlin R.K."/>
            <person name="Caggese C."/>
            <person name="Calvi B.R."/>
            <person name="Bernardo de Carvalho A."/>
            <person name="Caspi A."/>
            <person name="Castrezana S."/>
            <person name="Celniker S.E."/>
            <person name="Chang J.L."/>
            <person name="Chapple C."/>
            <person name="Chatterji S."/>
            <person name="Chinwalla A."/>
            <person name="Civetta A."/>
            <person name="Clifton S.W."/>
            <person name="Comeron J.M."/>
            <person name="Costello J.C."/>
            <person name="Coyne J.A."/>
            <person name="Daub J."/>
            <person name="David R.G."/>
            <person name="Delcher A.L."/>
            <person name="Delehaunty K."/>
            <person name="Do C.B."/>
            <person name="Ebling H."/>
            <person name="Edwards K."/>
            <person name="Eickbush T."/>
            <person name="Evans J.D."/>
            <person name="Filipski A."/>
            <person name="Findeiss S."/>
            <person name="Freyhult E."/>
            <person name="Fulton L."/>
            <person name="Fulton R."/>
            <person name="Garcia A.C."/>
            <person name="Gardiner A."/>
            <person name="Garfield D.A."/>
            <person name="Garvin B.E."/>
            <person name="Gibson G."/>
            <person name="Gilbert D."/>
            <person name="Gnerre S."/>
            <person name="Godfrey J."/>
            <person name="Good R."/>
            <person name="Gotea V."/>
            <person name="Gravely B."/>
            <person name="Greenberg A.J."/>
            <person name="Griffiths-Jones S."/>
            <person name="Gross S."/>
            <person name="Guigo R."/>
            <person name="Gustafson E.A."/>
            <person name="Haerty W."/>
            <person name="Hahn M.W."/>
            <person name="Halligan D.L."/>
            <person name="Halpern A.L."/>
            <person name="Halter G.M."/>
            <person name="Han M.V."/>
            <person name="Heger A."/>
            <person name="Hillier L."/>
            <person name="Hinrichs A.S."/>
            <person name="Holmes I."/>
            <person name="Hoskins R.A."/>
            <person name="Hubisz M.J."/>
            <person name="Hultmark D."/>
            <person name="Huntley M.A."/>
            <person name="Jaffe D.B."/>
            <person name="Jagadeeshan S."/>
            <person name="Jeck W.R."/>
            <person name="Johnson J."/>
            <person name="Jones C.D."/>
            <person name="Jordan W.C."/>
            <person name="Karpen G.H."/>
            <person name="Kataoka E."/>
            <person name="Keightley P.D."/>
            <person name="Kheradpour P."/>
            <person name="Kirkness E.F."/>
            <person name="Koerich L.B."/>
            <person name="Kristiansen K."/>
            <person name="Kudrna D."/>
            <person name="Kulathinal R.J."/>
            <person name="Kumar S."/>
            <person name="Kwok R."/>
            <person name="Lander E."/>
            <person name="Langley C.H."/>
            <person name="Lapoint R."/>
            <person name="Lazzaro B.P."/>
            <person name="Lee S.J."/>
            <person name="Levesque L."/>
            <person name="Li R."/>
            <person name="Lin C.F."/>
            <person name="Lin M.F."/>
            <person name="Lindblad-Toh K."/>
            <person name="Llopart A."/>
            <person name="Long M."/>
            <person name="Low L."/>
            <person name="Lozovsky E."/>
            <person name="Lu J."/>
            <person name="Luo M."/>
            <person name="Machado C.A."/>
            <person name="Makalowski W."/>
            <person name="Marzo M."/>
            <person name="Matsuda M."/>
            <person name="Matzkin L."/>
            <person name="McAllister B."/>
            <person name="McBride C.S."/>
            <person name="McKernan B."/>
            <person name="McKernan K."/>
            <person name="Mendez-Lago M."/>
            <person name="Minx P."/>
            <person name="Mollenhauer M.U."/>
            <person name="Montooth K."/>
            <person name="Mount S.M."/>
            <person name="Mu X."/>
            <person name="Myers E."/>
            <person name="Negre B."/>
            <person name="Newfeld S."/>
            <person name="Nielsen R."/>
            <person name="Noor M.A."/>
            <person name="O'Grady P."/>
            <person name="Pachter L."/>
            <person name="Papaceit M."/>
            <person name="Parisi M.J."/>
            <person name="Parisi M."/>
            <person name="Parts L."/>
            <person name="Pedersen J.S."/>
            <person name="Pesole G."/>
            <person name="Phillippy A.M."/>
            <person name="Ponting C.P."/>
            <person name="Pop M."/>
            <person name="Porcelli D."/>
            <person name="Powell J.R."/>
            <person name="Prohaska S."/>
            <person name="Pruitt K."/>
            <person name="Puig M."/>
            <person name="Quesneville H."/>
            <person name="Ram K.R."/>
            <person name="Rand D."/>
            <person name="Rasmussen M.D."/>
            <person name="Reed L.K."/>
            <person name="Reenan R."/>
            <person name="Reily A."/>
            <person name="Remington K.A."/>
            <person name="Rieger T.T."/>
            <person name="Ritchie M.G."/>
            <person name="Robin C."/>
            <person name="Rogers Y.H."/>
            <person name="Rohde C."/>
            <person name="Rozas J."/>
            <person name="Rubenfield M.J."/>
            <person name="Ruiz A."/>
            <person name="Russo S."/>
            <person name="Salzberg S.L."/>
            <person name="Sanchez-Gracia A."/>
            <person name="Saranga D.J."/>
            <person name="Sato H."/>
            <person name="Schaeffer S.W."/>
            <person name="Schatz M.C."/>
            <person name="Schlenke T."/>
            <person name="Schwartz R."/>
            <person name="Segarra C."/>
            <person name="Singh R.S."/>
            <person name="Sirot L."/>
            <person name="Sirota M."/>
            <person name="Sisneros N.B."/>
            <person name="Smith C.D."/>
            <person name="Smith T.F."/>
            <person name="Spieth J."/>
            <person name="Stage D.E."/>
            <person name="Stark A."/>
            <person name="Stephan W."/>
            <person name="Strausberg R.L."/>
            <person name="Strempel S."/>
            <person name="Sturgill D."/>
            <person name="Sutton G."/>
            <person name="Sutton G.G."/>
            <person name="Tao W."/>
            <person name="Teichmann S."/>
            <person name="Tobari Y.N."/>
            <person name="Tomimura Y."/>
            <person name="Tsolas J.M."/>
            <person name="Valente V.L."/>
            <person name="Venter E."/>
            <person name="Venter J.C."/>
            <person name="Vicario S."/>
            <person name="Vieira F.G."/>
            <person name="Vilella A.J."/>
            <person name="Villasante A."/>
            <person name="Walenz B."/>
            <person name="Wang J."/>
            <person name="Wasserman M."/>
            <person name="Watts T."/>
            <person name="Wilson D."/>
            <person name="Wilson R.K."/>
            <person name="Wing R.A."/>
            <person name="Wolfner M.F."/>
            <person name="Wong A."/>
            <person name="Wong G.K."/>
            <person name="Wu C.I."/>
            <person name="Wu G."/>
            <person name="Yamamoto D."/>
            <person name="Yang H.P."/>
            <person name="Yang S.P."/>
            <person name="Yorke J.A."/>
            <person name="Yoshida K."/>
            <person name="Zdobnov E."/>
            <person name="Zhang P."/>
            <person name="Zhang Y."/>
            <person name="Zimin A.V."/>
            <person name="Baldwin J."/>
            <person name="Abdouelleil A."/>
            <person name="Abdulkadir J."/>
            <person name="Abebe A."/>
            <person name="Abera B."/>
            <person name="Abreu J."/>
            <person name="Acer S.C."/>
            <person name="Aftuck L."/>
            <person name="Alexander A."/>
            <person name="An P."/>
            <person name="Anderson E."/>
            <person name="Anderson S."/>
            <person name="Arachi H."/>
            <person name="Azer M."/>
            <person name="Bachantsang P."/>
            <person name="Barry A."/>
            <person name="Bayul T."/>
            <person name="Berlin A."/>
            <person name="Bessette D."/>
            <person name="Bloom T."/>
            <person name="Blye J."/>
            <person name="Boguslavskiy L."/>
            <person name="Bonnet C."/>
            <person name="Boukhgalter B."/>
            <person name="Bourzgui I."/>
            <person name="Brown A."/>
            <person name="Cahill P."/>
            <person name="Channer S."/>
            <person name="Cheshatsang Y."/>
            <person name="Chuda L."/>
            <person name="Citroen M."/>
            <person name="Collymore A."/>
            <person name="Cooke P."/>
            <person name="Costello M."/>
            <person name="D'Aco K."/>
            <person name="Daza R."/>
            <person name="De Haan G."/>
            <person name="DeGray S."/>
            <person name="DeMaso C."/>
            <person name="Dhargay N."/>
            <person name="Dooley K."/>
            <person name="Dooley E."/>
            <person name="Doricent M."/>
            <person name="Dorje P."/>
            <person name="Dorjee K."/>
            <person name="Dupes A."/>
            <person name="Elong R."/>
            <person name="Falk J."/>
            <person name="Farina A."/>
            <person name="Faro S."/>
            <person name="Ferguson D."/>
            <person name="Fisher S."/>
            <person name="Foley C.D."/>
            <person name="Franke A."/>
            <person name="Friedrich D."/>
            <person name="Gadbois L."/>
            <person name="Gearin G."/>
            <person name="Gearin C.R."/>
            <person name="Giannoukos G."/>
            <person name="Goode T."/>
            <person name="Graham J."/>
            <person name="Grandbois E."/>
            <person name="Grewal S."/>
            <person name="Gyaltsen K."/>
            <person name="Hafez N."/>
            <person name="Hagos B."/>
            <person name="Hall J."/>
            <person name="Henson C."/>
            <person name="Hollinger A."/>
            <person name="Honan T."/>
            <person name="Huard M.D."/>
            <person name="Hughes L."/>
            <person name="Hurhula B."/>
            <person name="Husby M.E."/>
            <person name="Kamat A."/>
            <person name="Kanga B."/>
            <person name="Kashin S."/>
            <person name="Khazanovich D."/>
            <person name="Kisner P."/>
            <person name="Lance K."/>
            <person name="Lara M."/>
            <person name="Lee W."/>
            <person name="Lennon N."/>
            <person name="Letendre F."/>
            <person name="LeVine R."/>
            <person name="Lipovsky A."/>
            <person name="Liu X."/>
            <person name="Liu J."/>
            <person name="Liu S."/>
            <person name="Lokyitsang T."/>
            <person name="Lokyitsang Y."/>
            <person name="Lubonja R."/>
            <person name="Lui A."/>
            <person name="MacDonald P."/>
            <person name="Magnisalis V."/>
            <person name="Maru K."/>
            <person name="Matthews C."/>
            <person name="McCusker W."/>
            <person name="McDonough S."/>
            <person name="Mehta T."/>
            <person name="Meldrim J."/>
            <person name="Meneus L."/>
            <person name="Mihai O."/>
            <person name="Mihalev A."/>
            <person name="Mihova T."/>
            <person name="Mittelman R."/>
            <person name="Mlenga V."/>
            <person name="Montmayeur A."/>
            <person name="Mulrain L."/>
            <person name="Navidi A."/>
            <person name="Naylor J."/>
            <person name="Negash T."/>
            <person name="Nguyen T."/>
            <person name="Nguyen N."/>
            <person name="Nicol R."/>
            <person name="Norbu C."/>
            <person name="Norbu N."/>
            <person name="Novod N."/>
            <person name="O'Neill B."/>
            <person name="Osman S."/>
            <person name="Markiewicz E."/>
            <person name="Oyono O.L."/>
            <person name="Patti C."/>
            <person name="Phunkhang P."/>
            <person name="Pierre F."/>
            <person name="Priest M."/>
            <person name="Raghuraman S."/>
            <person name="Rege F."/>
            <person name="Reyes R."/>
            <person name="Rise C."/>
            <person name="Rogov P."/>
            <person name="Ross K."/>
            <person name="Ryan E."/>
            <person name="Settipalli S."/>
            <person name="Shea T."/>
            <person name="Sherpa N."/>
            <person name="Shi L."/>
            <person name="Shih D."/>
            <person name="Sparrow T."/>
            <person name="Spaulding J."/>
            <person name="Stalker J."/>
            <person name="Stange-Thomann N."/>
            <person name="Stavropoulos S."/>
            <person name="Stone C."/>
            <person name="Strader C."/>
            <person name="Tesfaye S."/>
            <person name="Thomson T."/>
            <person name="Thoulutsang Y."/>
            <person name="Thoulutsang D."/>
            <person name="Topham K."/>
            <person name="Topping I."/>
            <person name="Tsamla T."/>
            <person name="Vassiliev H."/>
            <person name="Vo A."/>
            <person name="Wangchuk T."/>
            <person name="Wangdi T."/>
            <person name="Weiand M."/>
            <person name="Wilkinson J."/>
            <person name="Wilson A."/>
            <person name="Yadav S."/>
            <person name="Young G."/>
            <person name="Yu Q."/>
            <person name="Zembek L."/>
            <person name="Zhong D."/>
            <person name="Zimmer A."/>
            <person name="Zwirko Z."/>
            <person name="Jaffe D.B."/>
            <person name="Alvarez P."/>
            <person name="Brockman W."/>
            <person name="Butler J."/>
            <person name="Chin C."/>
            <person name="Gnerre S."/>
            <person name="Grabherr M."/>
            <person name="Kleber M."/>
            <person name="Mauceli E."/>
            <person name="MacCallum I."/>
        </authorList>
    </citation>
    <scope>NUCLEOTIDE SEQUENCE [LARGE SCALE GENOMIC DNA]</scope>
    <source>
        <strain evidence="3">MSH-3 / Tucson 14011-0111.49</strain>
    </source>
</reference>
<feature type="compositionally biased region" description="Basic and acidic residues" evidence="1">
    <location>
        <begin position="130"/>
        <end position="140"/>
    </location>
</feature>
<dbReference type="AlphaFoldDB" id="B4H7C6"/>
<dbReference type="STRING" id="7234.B4H7C6"/>
<proteinExistence type="predicted"/>
<feature type="region of interest" description="Disordered" evidence="1">
    <location>
        <begin position="1"/>
        <end position="283"/>
    </location>
</feature>
<keyword evidence="3" id="KW-1185">Reference proteome</keyword>
<protein>
    <submittedName>
        <fullName evidence="2">GL13284</fullName>
    </submittedName>
</protein>
<feature type="compositionally biased region" description="Low complexity" evidence="1">
    <location>
        <begin position="236"/>
        <end position="250"/>
    </location>
</feature>
<evidence type="ECO:0000256" key="1">
    <source>
        <dbReference type="SAM" id="MobiDB-lite"/>
    </source>
</evidence>
<accession>B4H7C6</accession>
<feature type="compositionally biased region" description="Basic and acidic residues" evidence="1">
    <location>
        <begin position="374"/>
        <end position="387"/>
    </location>
</feature>
<sequence>MSMEASTARDEYRGGVDRERDRGERDREQMKTRSLRKPTTTSGKLRISGDIDYEQDSEQDFQQRERASVRSLQRPSQLGADVVLPIGGGGGGGVGGSQRLRKSSGSSPWDGEEPALPGQKSWKRPASAAETERRLAESRRAVALGQTPSDGEKERSDYGFVDSYEQTPTPTPRSNASSTPAGLMSSGMLGSGGESSAGVGGGKFNFDDGFESDFNQSSPPPAPAGTASSCNSTPAGPISGGSVASGGSKSLFRFSNDFSEKGGEKREHFEMDPPATSTPPITQKLRFDDNVKISQFDDAAFEDDFAKASFDFEKEQTSAGGGGATAAAGGSVALTRKQNMRTTKLQQRQELIKKSESVNIFAKKQEDPFEDDEFFKSPDQDQQKDNDGEAAATANNKFQWNENENFAKFDENM</sequence>
<feature type="compositionally biased region" description="Basic and acidic residues" evidence="1">
    <location>
        <begin position="7"/>
        <end position="31"/>
    </location>
</feature>
<dbReference type="EMBL" id="CH479217">
    <property type="protein sequence ID" value="EDW33732.1"/>
    <property type="molecule type" value="Genomic_DNA"/>
</dbReference>
<feature type="region of interest" description="Disordered" evidence="1">
    <location>
        <begin position="365"/>
        <end position="413"/>
    </location>
</feature>
<feature type="compositionally biased region" description="Polar residues" evidence="1">
    <location>
        <begin position="164"/>
        <end position="180"/>
    </location>
</feature>
<dbReference type="Proteomes" id="UP000008744">
    <property type="component" value="Unassembled WGS sequence"/>
</dbReference>
<evidence type="ECO:0000313" key="2">
    <source>
        <dbReference type="EMBL" id="EDW33732.1"/>
    </source>
</evidence>
<organism evidence="3">
    <name type="scientific">Drosophila persimilis</name>
    <name type="common">Fruit fly</name>
    <dbReference type="NCBI Taxonomy" id="7234"/>
    <lineage>
        <taxon>Eukaryota</taxon>
        <taxon>Metazoa</taxon>
        <taxon>Ecdysozoa</taxon>
        <taxon>Arthropoda</taxon>
        <taxon>Hexapoda</taxon>
        <taxon>Insecta</taxon>
        <taxon>Pterygota</taxon>
        <taxon>Neoptera</taxon>
        <taxon>Endopterygota</taxon>
        <taxon>Diptera</taxon>
        <taxon>Brachycera</taxon>
        <taxon>Muscomorpha</taxon>
        <taxon>Ephydroidea</taxon>
        <taxon>Drosophilidae</taxon>
        <taxon>Drosophila</taxon>
        <taxon>Sophophora</taxon>
    </lineage>
</organism>
<gene>
    <name evidence="2" type="primary">Dper\GL13284</name>
    <name evidence="2" type="ORF">Dper_GL13284</name>
</gene>
<dbReference type="OrthoDB" id="10069833at2759"/>